<dbReference type="GO" id="GO:0005634">
    <property type="term" value="C:nucleus"/>
    <property type="evidence" value="ECO:0007669"/>
    <property type="project" value="TreeGrafter"/>
</dbReference>
<accession>A0A8S1JYV7</accession>
<feature type="domain" description="AAA+ ATPase" evidence="3">
    <location>
        <begin position="442"/>
        <end position="572"/>
    </location>
</feature>
<keyword evidence="5" id="KW-1185">Reference proteome</keyword>
<feature type="compositionally biased region" description="Basic residues" evidence="2">
    <location>
        <begin position="1"/>
        <end position="19"/>
    </location>
</feature>
<name>A0A8S1JYV7_PARPR</name>
<dbReference type="GO" id="GO:0016887">
    <property type="term" value="F:ATP hydrolysis activity"/>
    <property type="evidence" value="ECO:0007669"/>
    <property type="project" value="InterPro"/>
</dbReference>
<sequence length="768" mass="90099">MPNKQPKKSQKKKNQKKQPKQYQSIDNQVNNTIQKPQQIKFREQEQHLIQKFINSNDEYKLLLLTGQPGTGKTTLIHQCSKQWRIKKYKIIYTNAMGFQNYKDVIQYLSKQLQLRYINTHEDFINKLQKQTSIKQIIIFDEFENLFNGNQVETSQIFQLSKYTHLIGICNNIGFLDMQSNKQQIKVPPYQNIIFEPYTLNQVQELVQEYQDRRNELTNYVAALGEAKSIVSGLGSVSFLQVSSNEHYSKFKEANPTPRGYGIMVELLLKASTQAKTPEQVERIVATIQGLIDSIYELQKQELLVDDAREVEFIRQREILLLANQTLAASVAQLKAQVLHLQQDIVEVTNDVNTNKSIASIKTKELNDWIKTCQDEEKNLRAIFDKLDKQKQSIKYSQYSIQVQVKNQENQLQKYNQIDKAKSIKFREQEQHLIQKFINSNDEYKLLLLTGQPGTGKTTLIHQCSKQWRIKKYKIIYTNAMGFQNYKDVIQYLSKQLQLRYINTHEDFINKLQKQTSIKQIIIFDEFENLFNGNQVETSQIFQLSKYTHLIGICNNIGFLDMQSNKQQIKVPPYQNIIFEPYTLNQVQELVKDILKTTEQMQYDQNAVKLIISKTYNQKGGDMRQIQEILNRIIRNAEQGLSENQDINLNRFDSDMKGCVESLALNQQLILIGLMILLKQNPIDLEIDMQDLIRKVNEIKYKMNFQLNIDLEEEIIQLKNYNVFDIREVIQEQMNFKVKIKKVKCKFTSDELKYQLSDLDALKNILQQL</sequence>
<dbReference type="GO" id="GO:0006270">
    <property type="term" value="P:DNA replication initiation"/>
    <property type="evidence" value="ECO:0007669"/>
    <property type="project" value="TreeGrafter"/>
</dbReference>
<evidence type="ECO:0000259" key="3">
    <source>
        <dbReference type="SMART" id="SM00382"/>
    </source>
</evidence>
<feature type="domain" description="AAA+ ATPase" evidence="3">
    <location>
        <begin position="58"/>
        <end position="188"/>
    </location>
</feature>
<evidence type="ECO:0000313" key="4">
    <source>
        <dbReference type="EMBL" id="CAD8045416.1"/>
    </source>
</evidence>
<evidence type="ECO:0000256" key="1">
    <source>
        <dbReference type="ARBA" id="ARBA00022705"/>
    </source>
</evidence>
<comment type="caution">
    <text evidence="4">The sequence shown here is derived from an EMBL/GenBank/DDBJ whole genome shotgun (WGS) entry which is preliminary data.</text>
</comment>
<dbReference type="PANTHER" id="PTHR10763">
    <property type="entry name" value="CELL DIVISION CONTROL PROTEIN 6-RELATED"/>
    <property type="match status" value="1"/>
</dbReference>
<protein>
    <recommendedName>
        <fullName evidence="3">AAA+ ATPase domain-containing protein</fullName>
    </recommendedName>
</protein>
<dbReference type="SMART" id="SM00382">
    <property type="entry name" value="AAA"/>
    <property type="match status" value="2"/>
</dbReference>
<dbReference type="Pfam" id="PF13401">
    <property type="entry name" value="AAA_22"/>
    <property type="match status" value="2"/>
</dbReference>
<dbReference type="InterPro" id="IPR050311">
    <property type="entry name" value="ORC1/CDC6"/>
</dbReference>
<dbReference type="InterPro" id="IPR049945">
    <property type="entry name" value="AAA_22"/>
</dbReference>
<reference evidence="4" key="1">
    <citation type="submission" date="2021-01" db="EMBL/GenBank/DDBJ databases">
        <authorList>
            <consortium name="Genoscope - CEA"/>
            <person name="William W."/>
        </authorList>
    </citation>
    <scope>NUCLEOTIDE SEQUENCE</scope>
</reference>
<dbReference type="CDD" id="cd00009">
    <property type="entry name" value="AAA"/>
    <property type="match status" value="2"/>
</dbReference>
<gene>
    <name evidence="4" type="ORF">PPRIM_AZ9-3.1.T0090408</name>
</gene>
<proteinExistence type="predicted"/>
<dbReference type="PANTHER" id="PTHR10763:SF26">
    <property type="entry name" value="CELL DIVISION CONTROL PROTEIN 6 HOMOLOG"/>
    <property type="match status" value="1"/>
</dbReference>
<dbReference type="EMBL" id="CAJJDM010000006">
    <property type="protein sequence ID" value="CAD8045416.1"/>
    <property type="molecule type" value="Genomic_DNA"/>
</dbReference>
<dbReference type="Proteomes" id="UP000688137">
    <property type="component" value="Unassembled WGS sequence"/>
</dbReference>
<keyword evidence="1" id="KW-0235">DNA replication</keyword>
<organism evidence="4 5">
    <name type="scientific">Paramecium primaurelia</name>
    <dbReference type="NCBI Taxonomy" id="5886"/>
    <lineage>
        <taxon>Eukaryota</taxon>
        <taxon>Sar</taxon>
        <taxon>Alveolata</taxon>
        <taxon>Ciliophora</taxon>
        <taxon>Intramacronucleata</taxon>
        <taxon>Oligohymenophorea</taxon>
        <taxon>Peniculida</taxon>
        <taxon>Parameciidae</taxon>
        <taxon>Paramecium</taxon>
    </lineage>
</organism>
<dbReference type="GO" id="GO:0033314">
    <property type="term" value="P:mitotic DNA replication checkpoint signaling"/>
    <property type="evidence" value="ECO:0007669"/>
    <property type="project" value="TreeGrafter"/>
</dbReference>
<dbReference type="AlphaFoldDB" id="A0A8S1JYV7"/>
<evidence type="ECO:0000256" key="2">
    <source>
        <dbReference type="SAM" id="MobiDB-lite"/>
    </source>
</evidence>
<feature type="region of interest" description="Disordered" evidence="2">
    <location>
        <begin position="1"/>
        <end position="29"/>
    </location>
</feature>
<dbReference type="InterPro" id="IPR003593">
    <property type="entry name" value="AAA+_ATPase"/>
</dbReference>
<dbReference type="GO" id="GO:0003688">
    <property type="term" value="F:DNA replication origin binding"/>
    <property type="evidence" value="ECO:0007669"/>
    <property type="project" value="TreeGrafter"/>
</dbReference>
<evidence type="ECO:0000313" key="5">
    <source>
        <dbReference type="Proteomes" id="UP000688137"/>
    </source>
</evidence>